<dbReference type="GO" id="GO:0015833">
    <property type="term" value="P:peptide transport"/>
    <property type="evidence" value="ECO:0007669"/>
    <property type="project" value="TreeGrafter"/>
</dbReference>
<dbReference type="Pfam" id="PF00496">
    <property type="entry name" value="SBP_bac_5"/>
    <property type="match status" value="1"/>
</dbReference>
<evidence type="ECO:0000313" key="2">
    <source>
        <dbReference type="EMBL" id="KGA16783.1"/>
    </source>
</evidence>
<dbReference type="PANTHER" id="PTHR30290:SF83">
    <property type="entry name" value="ABC TRANSPORTER SUBSTRATE-BINDING PROTEIN"/>
    <property type="match status" value="1"/>
</dbReference>
<accession>A0A094SEW7</accession>
<evidence type="ECO:0000259" key="1">
    <source>
        <dbReference type="Pfam" id="PF00496"/>
    </source>
</evidence>
<feature type="domain" description="Solute-binding protein family 5" evidence="1">
    <location>
        <begin position="90"/>
        <end position="498"/>
    </location>
</feature>
<dbReference type="GO" id="GO:0043190">
    <property type="term" value="C:ATP-binding cassette (ABC) transporter complex"/>
    <property type="evidence" value="ECO:0007669"/>
    <property type="project" value="InterPro"/>
</dbReference>
<dbReference type="PROSITE" id="PS51318">
    <property type="entry name" value="TAT"/>
    <property type="match status" value="1"/>
</dbReference>
<sequence length="582" mass="63515">MTSRHLRRRLLATTAATALLAAGVLVGTAGTANAAAKTGGTLYFITHAEQFDHIDPARVYTGRDIAFFNSYIYRNLVSYKPVKGSAGSSLVADLATNTGVPSNAAKTWTFTLRPGITWEDGSAVTCADVAYGVSRPFAQDVITDGPQYLVQALDIPKNEDGSSKYAGPYKKTGQALFDKAVSCKGNTITFKLNRSFADFNYALTYPAGAPVKKSKDTGDKYDLKPFANGPYKIESYKIGDELVLVRNAAWKKASDSVRTPYADNIVVRFGLAEDVRDQIMLDDSIPNTVNLDGLMPANNRAFFDDPKKANQRMNVYDPYVRYAAMNVSAGHMDCLNVRKAVFFAINTQALIDLSGGSVYYGDPGDSPVKPVLGLDYKKTTGNIHDPAWKITGAPDKAKELLAAAKTACPAAYDRATNPDKGIVWDIAQSTTNQKASVLITEALKLAGIVIKFNFIPGGQYYSTVMNPEKQNDISSAGWGADWANASTVIPELFTKEGGFNLSQNWNDAAYAAFKKKSDAAKVETNRAKQAKAWQELGQYVMDQYWIIRPVFSKGQFQWGSKVGGVYYWEPQGTFGFGQLYVK</sequence>
<dbReference type="InterPro" id="IPR000914">
    <property type="entry name" value="SBP_5_dom"/>
</dbReference>
<comment type="caution">
    <text evidence="2">The sequence shown here is derived from an EMBL/GenBank/DDBJ whole genome shotgun (WGS) entry which is preliminary data.</text>
</comment>
<name>A0A094SEW7_9ZZZZ</name>
<dbReference type="InterPro" id="IPR039424">
    <property type="entry name" value="SBP_5"/>
</dbReference>
<dbReference type="GO" id="GO:0042597">
    <property type="term" value="C:periplasmic space"/>
    <property type="evidence" value="ECO:0007669"/>
    <property type="project" value="UniProtKB-ARBA"/>
</dbReference>
<protein>
    <recommendedName>
        <fullName evidence="1">Solute-binding protein family 5 domain-containing protein</fullName>
    </recommendedName>
</protein>
<dbReference type="GO" id="GO:1904680">
    <property type="term" value="F:peptide transmembrane transporter activity"/>
    <property type="evidence" value="ECO:0007669"/>
    <property type="project" value="TreeGrafter"/>
</dbReference>
<dbReference type="EMBL" id="JNSK01000057">
    <property type="protein sequence ID" value="KGA16783.1"/>
    <property type="molecule type" value="Genomic_DNA"/>
</dbReference>
<dbReference type="PIRSF" id="PIRSF002741">
    <property type="entry name" value="MppA"/>
    <property type="match status" value="1"/>
</dbReference>
<reference evidence="2" key="1">
    <citation type="submission" date="2014-05" db="EMBL/GenBank/DDBJ databases">
        <title>Key roles for freshwater Actinobacteria revealed by deep metagenomic sequencing.</title>
        <authorList>
            <person name="Ghai R."/>
            <person name="Mizuno C.M."/>
            <person name="Picazo A."/>
            <person name="Camacho A."/>
            <person name="Rodriguez-Valera F."/>
        </authorList>
    </citation>
    <scope>NUCLEOTIDE SEQUENCE</scope>
</reference>
<dbReference type="Gene3D" id="3.10.105.10">
    <property type="entry name" value="Dipeptide-binding Protein, Domain 3"/>
    <property type="match status" value="1"/>
</dbReference>
<proteinExistence type="predicted"/>
<dbReference type="InterPro" id="IPR030678">
    <property type="entry name" value="Peptide/Ni-bd"/>
</dbReference>
<dbReference type="Gene3D" id="3.40.190.10">
    <property type="entry name" value="Periplasmic binding protein-like II"/>
    <property type="match status" value="1"/>
</dbReference>
<dbReference type="PANTHER" id="PTHR30290">
    <property type="entry name" value="PERIPLASMIC BINDING COMPONENT OF ABC TRANSPORTER"/>
    <property type="match status" value="1"/>
</dbReference>
<dbReference type="SUPFAM" id="SSF53850">
    <property type="entry name" value="Periplasmic binding protein-like II"/>
    <property type="match status" value="1"/>
</dbReference>
<dbReference type="AlphaFoldDB" id="A0A094SEW7"/>
<gene>
    <name evidence="2" type="ORF">GM50_13575</name>
</gene>
<dbReference type="InterPro" id="IPR006311">
    <property type="entry name" value="TAT_signal"/>
</dbReference>
<organism evidence="2">
    <name type="scientific">freshwater metagenome</name>
    <dbReference type="NCBI Taxonomy" id="449393"/>
    <lineage>
        <taxon>unclassified sequences</taxon>
        <taxon>metagenomes</taxon>
        <taxon>ecological metagenomes</taxon>
    </lineage>
</organism>